<evidence type="ECO:0000256" key="4">
    <source>
        <dbReference type="ARBA" id="ARBA00022729"/>
    </source>
</evidence>
<dbReference type="GO" id="GO:0009506">
    <property type="term" value="C:plasmodesma"/>
    <property type="evidence" value="ECO:0007669"/>
    <property type="project" value="UniProtKB-ARBA"/>
</dbReference>
<evidence type="ECO:0000256" key="1">
    <source>
        <dbReference type="ARBA" id="ARBA00004609"/>
    </source>
</evidence>
<dbReference type="SMART" id="SM00768">
    <property type="entry name" value="X8"/>
    <property type="match status" value="1"/>
</dbReference>
<dbReference type="PANTHER" id="PTHR31044">
    <property type="entry name" value="BETA-1,3 GLUCANASE"/>
    <property type="match status" value="1"/>
</dbReference>
<keyword evidence="8" id="KW-0449">Lipoprotein</keyword>
<evidence type="ECO:0000313" key="12">
    <source>
        <dbReference type="Proteomes" id="UP000326396"/>
    </source>
</evidence>
<keyword evidence="4 9" id="KW-0732">Signal</keyword>
<evidence type="ECO:0000256" key="3">
    <source>
        <dbReference type="ARBA" id="ARBA00022622"/>
    </source>
</evidence>
<dbReference type="AlphaFoldDB" id="A0A5N6PYX3"/>
<keyword evidence="6" id="KW-1015">Disulfide bond</keyword>
<dbReference type="GO" id="GO:0005886">
    <property type="term" value="C:plasma membrane"/>
    <property type="evidence" value="ECO:0007669"/>
    <property type="project" value="UniProtKB-SubCell"/>
</dbReference>
<dbReference type="EMBL" id="SZYD01000002">
    <property type="protein sequence ID" value="KAD7117780.1"/>
    <property type="molecule type" value="Genomic_DNA"/>
</dbReference>
<evidence type="ECO:0000256" key="6">
    <source>
        <dbReference type="ARBA" id="ARBA00023157"/>
    </source>
</evidence>
<evidence type="ECO:0000313" key="11">
    <source>
        <dbReference type="EMBL" id="KAD7117780.1"/>
    </source>
</evidence>
<keyword evidence="2" id="KW-1003">Cell membrane</keyword>
<evidence type="ECO:0000256" key="9">
    <source>
        <dbReference type="SAM" id="SignalP"/>
    </source>
</evidence>
<comment type="subcellular location">
    <subcellularLocation>
        <location evidence="1">Cell membrane</location>
        <topology evidence="1">Lipid-anchor</topology>
        <topology evidence="1">GPI-anchor</topology>
    </subcellularLocation>
</comment>
<keyword evidence="5" id="KW-0472">Membrane</keyword>
<feature type="domain" description="X8" evidence="10">
    <location>
        <begin position="275"/>
        <end position="360"/>
    </location>
</feature>
<keyword evidence="12" id="KW-1185">Reference proteome</keyword>
<keyword evidence="3" id="KW-0336">GPI-anchor</keyword>
<dbReference type="InterPro" id="IPR012946">
    <property type="entry name" value="X8"/>
</dbReference>
<dbReference type="Pfam" id="PF07983">
    <property type="entry name" value="X8"/>
    <property type="match status" value="1"/>
</dbReference>
<gene>
    <name evidence="11" type="ORF">E3N88_05048</name>
</gene>
<comment type="caution">
    <text evidence="11">The sequence shown here is derived from an EMBL/GenBank/DDBJ whole genome shotgun (WGS) entry which is preliminary data.</text>
</comment>
<reference evidence="11 12" key="1">
    <citation type="submission" date="2019-05" db="EMBL/GenBank/DDBJ databases">
        <title>Mikania micrantha, genome provides insights into the molecular mechanism of rapid growth.</title>
        <authorList>
            <person name="Liu B."/>
        </authorList>
    </citation>
    <scope>NUCLEOTIDE SEQUENCE [LARGE SCALE GENOMIC DNA]</scope>
    <source>
        <strain evidence="11">NLD-2019</strain>
        <tissue evidence="11">Leaf</tissue>
    </source>
</reference>
<evidence type="ECO:0000259" key="10">
    <source>
        <dbReference type="SMART" id="SM00768"/>
    </source>
</evidence>
<name>A0A5N6PYX3_9ASTR</name>
<dbReference type="FunFam" id="1.20.58.1040:FF:000001">
    <property type="entry name" value="Glucan endo-1,3-beta-glucosidase 4"/>
    <property type="match status" value="1"/>
</dbReference>
<feature type="chain" id="PRO_5024296771" description="X8 domain-containing protein" evidence="9">
    <location>
        <begin position="21"/>
        <end position="363"/>
    </location>
</feature>
<dbReference type="OrthoDB" id="421038at2759"/>
<dbReference type="PANTHER" id="PTHR31044:SF140">
    <property type="entry name" value="EXPRESSED PROTEIN"/>
    <property type="match status" value="1"/>
</dbReference>
<dbReference type="Gene3D" id="1.20.58.1040">
    <property type="match status" value="1"/>
</dbReference>
<proteinExistence type="predicted"/>
<organism evidence="11 12">
    <name type="scientific">Mikania micrantha</name>
    <name type="common">bitter vine</name>
    <dbReference type="NCBI Taxonomy" id="192012"/>
    <lineage>
        <taxon>Eukaryota</taxon>
        <taxon>Viridiplantae</taxon>
        <taxon>Streptophyta</taxon>
        <taxon>Embryophyta</taxon>
        <taxon>Tracheophyta</taxon>
        <taxon>Spermatophyta</taxon>
        <taxon>Magnoliopsida</taxon>
        <taxon>eudicotyledons</taxon>
        <taxon>Gunneridae</taxon>
        <taxon>Pentapetalae</taxon>
        <taxon>asterids</taxon>
        <taxon>campanulids</taxon>
        <taxon>Asterales</taxon>
        <taxon>Asteraceae</taxon>
        <taxon>Asteroideae</taxon>
        <taxon>Heliantheae alliance</taxon>
        <taxon>Eupatorieae</taxon>
        <taxon>Mikania</taxon>
    </lineage>
</organism>
<dbReference type="InterPro" id="IPR044788">
    <property type="entry name" value="X8_dom_prot"/>
</dbReference>
<dbReference type="Proteomes" id="UP000326396">
    <property type="component" value="Linkage Group LG10"/>
</dbReference>
<evidence type="ECO:0000256" key="7">
    <source>
        <dbReference type="ARBA" id="ARBA00023180"/>
    </source>
</evidence>
<evidence type="ECO:0000256" key="2">
    <source>
        <dbReference type="ARBA" id="ARBA00022475"/>
    </source>
</evidence>
<feature type="signal peptide" evidence="9">
    <location>
        <begin position="1"/>
        <end position="20"/>
    </location>
</feature>
<evidence type="ECO:0000256" key="5">
    <source>
        <dbReference type="ARBA" id="ARBA00023136"/>
    </source>
</evidence>
<dbReference type="Gene3D" id="3.20.20.80">
    <property type="entry name" value="Glycosidases"/>
    <property type="match status" value="1"/>
</dbReference>
<keyword evidence="7" id="KW-0325">Glycoprotein</keyword>
<dbReference type="GO" id="GO:0098552">
    <property type="term" value="C:side of membrane"/>
    <property type="evidence" value="ECO:0007669"/>
    <property type="project" value="UniProtKB-KW"/>
</dbReference>
<evidence type="ECO:0000256" key="8">
    <source>
        <dbReference type="ARBA" id="ARBA00023288"/>
    </source>
</evidence>
<sequence>MFKMAIFLAPLFFLCVSVAGQELLQISTLHHQDLNPEAFQSISLALGVSVNQEELNEVSTSILMAEKWLRTHVLSQYPSRNITTIVVSNTLLCDEDQEHISRLVLLAMQNVHHSLVRWGLEKKIRVSVFLTPKCLHQSHHLKPVFELLEEINSTYSLKTHDFSVRILSSYLKSMADLGFFRSKTMNVVTSVSKQTSRKLSVTVHPPEFHYSVPSDASLPPLIGVTPPPELQFPTMGPVNSAQPPYGHNLPPCNPYPNPHHGGAMAAPPVVQQERVWCVAKPSVPSEKLQEAMDYACGEGGADCSAISPTGSCYFPDSIVAHASYAFNSYWQQNKNNGGSCGFGGTAMLITSDPSFLECHFTFT</sequence>
<protein>
    <recommendedName>
        <fullName evidence="10">X8 domain-containing protein</fullName>
    </recommendedName>
</protein>
<accession>A0A5N6PYX3</accession>